<organism>
    <name type="scientific">Branchiostoma floridae</name>
    <name type="common">Florida lancelet</name>
    <name type="synonym">Amphioxus</name>
    <dbReference type="NCBI Taxonomy" id="7739"/>
    <lineage>
        <taxon>Eukaryota</taxon>
        <taxon>Metazoa</taxon>
        <taxon>Chordata</taxon>
        <taxon>Cephalochordata</taxon>
        <taxon>Leptocardii</taxon>
        <taxon>Amphioxiformes</taxon>
        <taxon>Branchiostomatidae</taxon>
        <taxon>Branchiostoma</taxon>
    </lineage>
</organism>
<dbReference type="EMBL" id="GG666623">
    <property type="protein sequence ID" value="EEN47973.1"/>
    <property type="molecule type" value="Genomic_DNA"/>
</dbReference>
<dbReference type="InParanoid" id="C3ZHH8"/>
<feature type="region of interest" description="Disordered" evidence="1">
    <location>
        <begin position="38"/>
        <end position="113"/>
    </location>
</feature>
<sequence length="138" mass="15440">MAGNLSPTHELMDYEYDSDQTFCSEVEWSHLERAEIAIGEPLRTSTPVPDPSTSSRNDSYELDPSGDMFLEPPHKEESAETEYTFDPSADLFASLDSTPEEKTTDHESSDCDIVDCDEKPIDLRTVVPETQTFAANNK</sequence>
<dbReference type="AlphaFoldDB" id="C3ZHH8"/>
<evidence type="ECO:0000313" key="2">
    <source>
        <dbReference type="EMBL" id="EEN47973.1"/>
    </source>
</evidence>
<accession>C3ZHH8</accession>
<name>C3ZHH8_BRAFL</name>
<evidence type="ECO:0000256" key="1">
    <source>
        <dbReference type="SAM" id="MobiDB-lite"/>
    </source>
</evidence>
<feature type="compositionally biased region" description="Low complexity" evidence="1">
    <location>
        <begin position="44"/>
        <end position="55"/>
    </location>
</feature>
<reference evidence="2" key="1">
    <citation type="journal article" date="2008" name="Nature">
        <title>The amphioxus genome and the evolution of the chordate karyotype.</title>
        <authorList>
            <consortium name="US DOE Joint Genome Institute (JGI-PGF)"/>
            <person name="Putnam N.H."/>
            <person name="Butts T."/>
            <person name="Ferrier D.E.K."/>
            <person name="Furlong R.F."/>
            <person name="Hellsten U."/>
            <person name="Kawashima T."/>
            <person name="Robinson-Rechavi M."/>
            <person name="Shoguchi E."/>
            <person name="Terry A."/>
            <person name="Yu J.-K."/>
            <person name="Benito-Gutierrez E.L."/>
            <person name="Dubchak I."/>
            <person name="Garcia-Fernandez J."/>
            <person name="Gibson-Brown J.J."/>
            <person name="Grigoriev I.V."/>
            <person name="Horton A.C."/>
            <person name="de Jong P.J."/>
            <person name="Jurka J."/>
            <person name="Kapitonov V.V."/>
            <person name="Kohara Y."/>
            <person name="Kuroki Y."/>
            <person name="Lindquist E."/>
            <person name="Lucas S."/>
            <person name="Osoegawa K."/>
            <person name="Pennacchio L.A."/>
            <person name="Salamov A.A."/>
            <person name="Satou Y."/>
            <person name="Sauka-Spengler T."/>
            <person name="Schmutz J."/>
            <person name="Shin-I T."/>
            <person name="Toyoda A."/>
            <person name="Bronner-Fraser M."/>
            <person name="Fujiyama A."/>
            <person name="Holland L.Z."/>
            <person name="Holland P.W.H."/>
            <person name="Satoh N."/>
            <person name="Rokhsar D.S."/>
        </authorList>
    </citation>
    <scope>NUCLEOTIDE SEQUENCE [LARGE SCALE GENOMIC DNA]</scope>
    <source>
        <strain evidence="2">S238N-H82</strain>
        <tissue evidence="2">Testes</tissue>
    </source>
</reference>
<protein>
    <submittedName>
        <fullName evidence="2">Uncharacterized protein</fullName>
    </submittedName>
</protein>
<feature type="compositionally biased region" description="Basic and acidic residues" evidence="1">
    <location>
        <begin position="99"/>
        <end position="109"/>
    </location>
</feature>
<gene>
    <name evidence="2" type="ORF">BRAFLDRAFT_79555</name>
</gene>
<proteinExistence type="predicted"/>